<dbReference type="Proteomes" id="UP000011185">
    <property type="component" value="Unassembled WGS sequence"/>
</dbReference>
<dbReference type="PROSITE" id="PS50235">
    <property type="entry name" value="USP_3"/>
    <property type="match status" value="1"/>
</dbReference>
<proteinExistence type="predicted"/>
<dbReference type="OrthoDB" id="289038at2759"/>
<dbReference type="Gene3D" id="3.90.70.10">
    <property type="entry name" value="Cysteine proteinases"/>
    <property type="match status" value="1"/>
</dbReference>
<dbReference type="InterPro" id="IPR028889">
    <property type="entry name" value="USP"/>
</dbReference>
<dbReference type="GO" id="GO:0005829">
    <property type="term" value="C:cytosol"/>
    <property type="evidence" value="ECO:0007669"/>
    <property type="project" value="TreeGrafter"/>
</dbReference>
<dbReference type="SUPFAM" id="SSF54001">
    <property type="entry name" value="Cysteine proteinases"/>
    <property type="match status" value="1"/>
</dbReference>
<gene>
    <name evidence="2" type="ORF">THOM_2493</name>
</gene>
<sequence length="624" mass="71884">MIILLYIAILDVMATENFEDSDDGYIIVSDEDVITGYPGRLGANSSEKLMCEQRENHQTYSYDQYMSESGYYNTFLDENLINYLGTCVSSEFHEQSQRNLPERGILRLQDSDQELLSDMFETKRMYEQEYVPMPATSLDSFIESVFSDDYSQRQSSNFVSEQNNISDMFETKRMYEQEYVPMPTTLLDPFIESVFSDDYSQRQSSNFVLEQNNNENADFYRIQAIDEVPPVQQPYYFNGLENDAIFSYVDEFNSTSFTCINDASASMRSDGDHPKIKQEDFMTSADTSDQGWTEKLLATTSRTKYTADTISFLGKIQTFLDRNTILVPSNDGGSGPTGLPNKQSNCFFNASIQMLYASQSFVDFIKSDSLKSLCSMETLRLIHDMLKKNEKNVWDVFLKLCASSKKLIPYGNILEVKQHDAVDFLVDLFEEIWNMAGDKSIHLEYPFAFISNEISICATCQKPTSIKQFENCYVLDLKAEPSINSQLVMFNCLEEDIRSGNIKRCKHVYSCEHTNTILKTCANVPKLIIIRIERNIFDSVLQKTKKNVAPIDTEEHITINTRDYRLKSFIMHFGEDNAGHFTAVVRKGIKWYHVNDDVIGLINDIHRFLKGNPYTYLLLYQRTN</sequence>
<dbReference type="CDD" id="cd02257">
    <property type="entry name" value="Peptidase_C19"/>
    <property type="match status" value="1"/>
</dbReference>
<dbReference type="InParanoid" id="L7JTC2"/>
<dbReference type="PANTHER" id="PTHR24006">
    <property type="entry name" value="UBIQUITIN CARBOXYL-TERMINAL HYDROLASE"/>
    <property type="match status" value="1"/>
</dbReference>
<dbReference type="InterPro" id="IPR050164">
    <property type="entry name" value="Peptidase_C19"/>
</dbReference>
<dbReference type="GO" id="GO:0005634">
    <property type="term" value="C:nucleus"/>
    <property type="evidence" value="ECO:0007669"/>
    <property type="project" value="TreeGrafter"/>
</dbReference>
<dbReference type="AlphaFoldDB" id="L7JTC2"/>
<dbReference type="EC" id="3.1.2.15" evidence="2"/>
<reference evidence="2 3" key="1">
    <citation type="journal article" date="2012" name="PLoS Pathog.">
        <title>The genome of the obligate intracellular parasite Trachipleistophora hominis: new insights into microsporidian genome dynamics and reductive evolution.</title>
        <authorList>
            <person name="Heinz E."/>
            <person name="Williams T.A."/>
            <person name="Nakjang S."/>
            <person name="Noel C.J."/>
            <person name="Swan D.C."/>
            <person name="Goldberg A.V."/>
            <person name="Harris S.R."/>
            <person name="Weinmaier T."/>
            <person name="Markert S."/>
            <person name="Becher D."/>
            <person name="Bernhardt J."/>
            <person name="Dagan T."/>
            <person name="Hacker C."/>
            <person name="Lucocq J.M."/>
            <person name="Schweder T."/>
            <person name="Rattei T."/>
            <person name="Hall N."/>
            <person name="Hirt R.P."/>
            <person name="Embley T.M."/>
        </authorList>
    </citation>
    <scope>NUCLEOTIDE SEQUENCE [LARGE SCALE GENOMIC DNA]</scope>
</reference>
<dbReference type="GO" id="GO:0004843">
    <property type="term" value="F:cysteine-type deubiquitinase activity"/>
    <property type="evidence" value="ECO:0007669"/>
    <property type="project" value="UniProtKB-EC"/>
</dbReference>
<accession>L7JTC2</accession>
<dbReference type="VEuPathDB" id="MicrosporidiaDB:THOM_2493"/>
<protein>
    <submittedName>
        <fullName evidence="2">Ubiquitin thiolesterase, putative peptidase C19</fullName>
        <ecNumber evidence="2">3.1.2.15</ecNumber>
        <ecNumber evidence="2">3.4.19.12</ecNumber>
    </submittedName>
</protein>
<dbReference type="STRING" id="72359.L7JTC2"/>
<keyword evidence="3" id="KW-1185">Reference proteome</keyword>
<dbReference type="PROSITE" id="PS00973">
    <property type="entry name" value="USP_2"/>
    <property type="match status" value="1"/>
</dbReference>
<organism evidence="2 3">
    <name type="scientific">Trachipleistophora hominis</name>
    <name type="common">Microsporidian parasite</name>
    <dbReference type="NCBI Taxonomy" id="72359"/>
    <lineage>
        <taxon>Eukaryota</taxon>
        <taxon>Fungi</taxon>
        <taxon>Fungi incertae sedis</taxon>
        <taxon>Microsporidia</taxon>
        <taxon>Pleistophoridae</taxon>
        <taxon>Trachipleistophora</taxon>
    </lineage>
</organism>
<dbReference type="InterPro" id="IPR038765">
    <property type="entry name" value="Papain-like_cys_pep_sf"/>
</dbReference>
<evidence type="ECO:0000313" key="2">
    <source>
        <dbReference type="EMBL" id="ELQ74580.1"/>
    </source>
</evidence>
<keyword evidence="2" id="KW-0378">Hydrolase</keyword>
<evidence type="ECO:0000313" key="3">
    <source>
        <dbReference type="Proteomes" id="UP000011185"/>
    </source>
</evidence>
<evidence type="ECO:0000259" key="1">
    <source>
        <dbReference type="PROSITE" id="PS50235"/>
    </source>
</evidence>
<dbReference type="Pfam" id="PF00443">
    <property type="entry name" value="UCH"/>
    <property type="match status" value="1"/>
</dbReference>
<name>L7JTC2_TRAHO</name>
<dbReference type="GO" id="GO:0016579">
    <property type="term" value="P:protein deubiquitination"/>
    <property type="evidence" value="ECO:0007669"/>
    <property type="project" value="InterPro"/>
</dbReference>
<dbReference type="InterPro" id="IPR001394">
    <property type="entry name" value="Peptidase_C19_UCH"/>
</dbReference>
<feature type="domain" description="USP" evidence="1">
    <location>
        <begin position="337"/>
        <end position="623"/>
    </location>
</feature>
<dbReference type="InterPro" id="IPR018200">
    <property type="entry name" value="USP_CS"/>
</dbReference>
<dbReference type="EMBL" id="JH994035">
    <property type="protein sequence ID" value="ELQ74580.1"/>
    <property type="molecule type" value="Genomic_DNA"/>
</dbReference>
<dbReference type="HOGENOM" id="CLU_438176_0_0_1"/>
<dbReference type="EC" id="3.4.19.12" evidence="2"/>